<evidence type="ECO:0000313" key="5">
    <source>
        <dbReference type="EMBL" id="KHN70573.1"/>
    </source>
</evidence>
<dbReference type="OrthoDB" id="10248542at2759"/>
<comment type="caution">
    <text evidence="5">The sequence shown here is derived from an EMBL/GenBank/DDBJ whole genome shotgun (WGS) entry which is preliminary data.</text>
</comment>
<keyword evidence="1 4" id="KW-0963">Cytoplasm</keyword>
<dbReference type="STRING" id="1354746.A0A0B2UMH0"/>
<dbReference type="EMBL" id="JOKQ01000001">
    <property type="protein sequence ID" value="KHN70573.1"/>
    <property type="molecule type" value="Genomic_DNA"/>
</dbReference>
<dbReference type="PROSITE" id="PS00854">
    <property type="entry name" value="PROTEASOME_BETA_1"/>
    <property type="match status" value="1"/>
</dbReference>
<reference evidence="5 6" key="1">
    <citation type="journal article" date="2014" name="MBio">
        <title>The Ordospora colligata genome; evolution of extreme reduction in microsporidia and host-to-parasite horizontal gene transfer.</title>
        <authorList>
            <person name="Pombert J.-F."/>
            <person name="Haag K.L."/>
            <person name="Beidas S."/>
            <person name="Ebert D."/>
            <person name="Keeling P.J."/>
        </authorList>
    </citation>
    <scope>NUCLEOTIDE SEQUENCE [LARGE SCALE GENOMIC DNA]</scope>
    <source>
        <strain evidence="5 6">OC4</strain>
    </source>
</reference>
<evidence type="ECO:0000256" key="4">
    <source>
        <dbReference type="PIRNR" id="PIRNR001213"/>
    </source>
</evidence>
<proteinExistence type="inferred from homology"/>
<dbReference type="GO" id="GO:0019774">
    <property type="term" value="C:proteasome core complex, beta-subunit complex"/>
    <property type="evidence" value="ECO:0007669"/>
    <property type="project" value="UniProtKB-UniRule"/>
</dbReference>
<dbReference type="VEuPathDB" id="MicrosporidiaDB:M896_012290"/>
<dbReference type="GO" id="GO:0005737">
    <property type="term" value="C:cytoplasm"/>
    <property type="evidence" value="ECO:0007669"/>
    <property type="project" value="UniProtKB-SubCell"/>
</dbReference>
<dbReference type="PANTHER" id="PTHR32194:SF6">
    <property type="entry name" value="PROTEASOME SUBUNIT BETA"/>
    <property type="match status" value="1"/>
</dbReference>
<dbReference type="PIRSF" id="PIRSF001213">
    <property type="entry name" value="Psome_endopept_beta"/>
    <property type="match status" value="1"/>
</dbReference>
<dbReference type="InterPro" id="IPR001353">
    <property type="entry name" value="Proteasome_sua/b"/>
</dbReference>
<dbReference type="InterPro" id="IPR016295">
    <property type="entry name" value="Proteasome_beta4"/>
</dbReference>
<name>A0A0B2UMH0_9MICR</name>
<accession>A0A0B2UMH0</accession>
<gene>
    <name evidence="5" type="ORF">M896_012290</name>
</gene>
<evidence type="ECO:0000256" key="3">
    <source>
        <dbReference type="ARBA" id="ARBA00023242"/>
    </source>
</evidence>
<dbReference type="GO" id="GO:0051603">
    <property type="term" value="P:proteolysis involved in protein catabolic process"/>
    <property type="evidence" value="ECO:0007669"/>
    <property type="project" value="InterPro"/>
</dbReference>
<dbReference type="InterPro" id="IPR029055">
    <property type="entry name" value="Ntn_hydrolases_N"/>
</dbReference>
<dbReference type="Pfam" id="PF00227">
    <property type="entry name" value="Proteasome"/>
    <property type="match status" value="1"/>
</dbReference>
<comment type="subcellular location">
    <subcellularLocation>
        <location evidence="4">Cytoplasm</location>
    </subcellularLocation>
    <subcellularLocation>
        <location evidence="4">Nucleus</location>
    </subcellularLocation>
</comment>
<comment type="similarity">
    <text evidence="4">Belongs to the peptidase T1B family.</text>
</comment>
<evidence type="ECO:0000256" key="2">
    <source>
        <dbReference type="ARBA" id="ARBA00022942"/>
    </source>
</evidence>
<evidence type="ECO:0000256" key="1">
    <source>
        <dbReference type="ARBA" id="ARBA00022490"/>
    </source>
</evidence>
<dbReference type="RefSeq" id="XP_014564615.1">
    <property type="nucleotide sequence ID" value="XM_014709129.1"/>
</dbReference>
<dbReference type="InterPro" id="IPR016050">
    <property type="entry name" value="Proteasome_bsu_CS"/>
</dbReference>
<dbReference type="InParanoid" id="A0A0B2UMH0"/>
<dbReference type="HOGENOM" id="CLU_072435_1_0_1"/>
<dbReference type="InterPro" id="IPR023333">
    <property type="entry name" value="Proteasome_suB-type"/>
</dbReference>
<dbReference type="Gene3D" id="3.60.20.10">
    <property type="entry name" value="Glutamine Phosphoribosylpyrophosphate, subunit 1, domain 1"/>
    <property type="match status" value="1"/>
</dbReference>
<keyword evidence="2 4" id="KW-0647">Proteasome</keyword>
<comment type="function">
    <text evidence="4">Non-catalytic component of the proteasome.</text>
</comment>
<sequence>MRNFVTGTTVVSLRYRDGVIMGADTKGSYGRLAKYTGLQRIFKMGDQTLIGVSGEISDMQYLKKALETLTEEDPRRIDAYGYYKMTQRIMYSARSRMSPLNLSVCVGGVDSVCTAEGLNNQKTLGCVDHLGNFYFSNVVCTGIGAHLVLPLLRSKVDGREDEITREEGISLVEEAMRILFYRDCGASNEIQVGYADAQDAHISDAYRIQTNWDIALREDEIVIE</sequence>
<dbReference type="GO" id="GO:0005634">
    <property type="term" value="C:nucleus"/>
    <property type="evidence" value="ECO:0007669"/>
    <property type="project" value="UniProtKB-SubCell"/>
</dbReference>
<dbReference type="FunCoup" id="A0A0B2UMH0">
    <property type="interactions" value="355"/>
</dbReference>
<dbReference type="Proteomes" id="UP000031056">
    <property type="component" value="Unassembled WGS sequence"/>
</dbReference>
<protein>
    <recommendedName>
        <fullName evidence="4">Proteasome subunit beta</fullName>
    </recommendedName>
</protein>
<keyword evidence="3 4" id="KW-0539">Nucleus</keyword>
<organism evidence="5 6">
    <name type="scientific">Ordospora colligata OC4</name>
    <dbReference type="NCBI Taxonomy" id="1354746"/>
    <lineage>
        <taxon>Eukaryota</taxon>
        <taxon>Fungi</taxon>
        <taxon>Fungi incertae sedis</taxon>
        <taxon>Microsporidia</taxon>
        <taxon>Ordosporidae</taxon>
        <taxon>Ordospora</taxon>
    </lineage>
</organism>
<dbReference type="SUPFAM" id="SSF56235">
    <property type="entry name" value="N-terminal nucleophile aminohydrolases (Ntn hydrolases)"/>
    <property type="match status" value="1"/>
</dbReference>
<dbReference type="PANTHER" id="PTHR32194">
    <property type="entry name" value="METALLOPROTEASE TLDD"/>
    <property type="match status" value="1"/>
</dbReference>
<dbReference type="AlphaFoldDB" id="A0A0B2UMH0"/>
<evidence type="ECO:0000313" key="6">
    <source>
        <dbReference type="Proteomes" id="UP000031056"/>
    </source>
</evidence>
<keyword evidence="6" id="KW-1185">Reference proteome</keyword>
<dbReference type="GeneID" id="26261072"/>